<evidence type="ECO:0000313" key="1">
    <source>
        <dbReference type="EMBL" id="RDY11442.1"/>
    </source>
</evidence>
<dbReference type="AlphaFoldDB" id="A0A371I8U4"/>
<accession>A0A371I8U4</accession>
<keyword evidence="2" id="KW-1185">Reference proteome</keyword>
<sequence length="229" mass="25785">MTVRTKIDVHFRMLLMEFGDNLLQFNIFEVMRPPTEDPSLFGNDVIDELVAEYMQLEIGSAEFSNFVEDINVIDCLGSMTDESDFDELLEVQDLSDSEDDIVDLANLDLNSKLVDLIDRRAKVQVAETEKPLQAQPTRTETRHGLKATRTIRQMPNRVGQLKLRPTIDISPLHSPPKTLKLLLAIPNHNCQQPPLRAGGEIVASLKAPQEGNRVVIVKPSRNKSLNLYA</sequence>
<reference evidence="1" key="1">
    <citation type="submission" date="2018-05" db="EMBL/GenBank/DDBJ databases">
        <title>Draft genome of Mucuna pruriens seed.</title>
        <authorList>
            <person name="Nnadi N.E."/>
            <person name="Vos R."/>
            <person name="Hasami M.H."/>
            <person name="Devisetty U.K."/>
            <person name="Aguiy J.C."/>
        </authorList>
    </citation>
    <scope>NUCLEOTIDE SEQUENCE [LARGE SCALE GENOMIC DNA]</scope>
    <source>
        <strain evidence="1">JCA_2017</strain>
    </source>
</reference>
<name>A0A371I8U4_MUCPR</name>
<dbReference type="Proteomes" id="UP000257109">
    <property type="component" value="Unassembled WGS sequence"/>
</dbReference>
<dbReference type="OrthoDB" id="1459910at2759"/>
<evidence type="ECO:0000313" key="2">
    <source>
        <dbReference type="Proteomes" id="UP000257109"/>
    </source>
</evidence>
<protein>
    <submittedName>
        <fullName evidence="1">Uncharacterized protein</fullName>
    </submittedName>
</protein>
<dbReference type="EMBL" id="QJKJ01000637">
    <property type="protein sequence ID" value="RDY11442.1"/>
    <property type="molecule type" value="Genomic_DNA"/>
</dbReference>
<feature type="non-terminal residue" evidence="1">
    <location>
        <position position="1"/>
    </location>
</feature>
<gene>
    <name evidence="1" type="ORF">CR513_03887</name>
</gene>
<proteinExistence type="predicted"/>
<organism evidence="1 2">
    <name type="scientific">Mucuna pruriens</name>
    <name type="common">Velvet bean</name>
    <name type="synonym">Dolichos pruriens</name>
    <dbReference type="NCBI Taxonomy" id="157652"/>
    <lineage>
        <taxon>Eukaryota</taxon>
        <taxon>Viridiplantae</taxon>
        <taxon>Streptophyta</taxon>
        <taxon>Embryophyta</taxon>
        <taxon>Tracheophyta</taxon>
        <taxon>Spermatophyta</taxon>
        <taxon>Magnoliopsida</taxon>
        <taxon>eudicotyledons</taxon>
        <taxon>Gunneridae</taxon>
        <taxon>Pentapetalae</taxon>
        <taxon>rosids</taxon>
        <taxon>fabids</taxon>
        <taxon>Fabales</taxon>
        <taxon>Fabaceae</taxon>
        <taxon>Papilionoideae</taxon>
        <taxon>50 kb inversion clade</taxon>
        <taxon>NPAAA clade</taxon>
        <taxon>indigoferoid/millettioid clade</taxon>
        <taxon>Phaseoleae</taxon>
        <taxon>Mucuna</taxon>
    </lineage>
</organism>
<comment type="caution">
    <text evidence="1">The sequence shown here is derived from an EMBL/GenBank/DDBJ whole genome shotgun (WGS) entry which is preliminary data.</text>
</comment>